<name>A0ABV5PLN5_STRCM</name>
<dbReference type="InterPro" id="IPR001867">
    <property type="entry name" value="OmpR/PhoB-type_DNA-bd"/>
</dbReference>
<dbReference type="Pfam" id="PF03704">
    <property type="entry name" value="BTAD"/>
    <property type="match status" value="1"/>
</dbReference>
<keyword evidence="4 6" id="KW-0238">DNA-binding</keyword>
<dbReference type="Gene3D" id="1.10.10.10">
    <property type="entry name" value="Winged helix-like DNA-binding domain superfamily/Winged helix DNA-binding domain"/>
    <property type="match status" value="1"/>
</dbReference>
<dbReference type="InterPro" id="IPR011990">
    <property type="entry name" value="TPR-like_helical_dom_sf"/>
</dbReference>
<evidence type="ECO:0000256" key="5">
    <source>
        <dbReference type="ARBA" id="ARBA00023163"/>
    </source>
</evidence>
<dbReference type="PANTHER" id="PTHR35807:SF1">
    <property type="entry name" value="TRANSCRIPTIONAL REGULATOR REDD"/>
    <property type="match status" value="1"/>
</dbReference>
<dbReference type="Pfam" id="PF00486">
    <property type="entry name" value="Trans_reg_C"/>
    <property type="match status" value="1"/>
</dbReference>
<proteinExistence type="inferred from homology"/>
<feature type="domain" description="OmpR/PhoB-type" evidence="8">
    <location>
        <begin position="1"/>
        <end position="91"/>
    </location>
</feature>
<accession>A0ABV5PLN5</accession>
<dbReference type="SMART" id="SM00862">
    <property type="entry name" value="Trans_reg_C"/>
    <property type="match status" value="1"/>
</dbReference>
<dbReference type="RefSeq" id="WP_345218170.1">
    <property type="nucleotide sequence ID" value="NZ_BAAAXE010000001.1"/>
</dbReference>
<dbReference type="Gene3D" id="3.40.50.300">
    <property type="entry name" value="P-loop containing nucleotide triphosphate hydrolases"/>
    <property type="match status" value="1"/>
</dbReference>
<organism evidence="9 10">
    <name type="scientific">Streptomyces cremeus</name>
    <dbReference type="NCBI Taxonomy" id="66881"/>
    <lineage>
        <taxon>Bacteria</taxon>
        <taxon>Bacillati</taxon>
        <taxon>Actinomycetota</taxon>
        <taxon>Actinomycetes</taxon>
        <taxon>Kitasatosporales</taxon>
        <taxon>Streptomycetaceae</taxon>
        <taxon>Streptomyces</taxon>
    </lineage>
</organism>
<keyword evidence="3" id="KW-0805">Transcription regulation</keyword>
<dbReference type="SUPFAM" id="SSF48452">
    <property type="entry name" value="TPR-like"/>
    <property type="match status" value="1"/>
</dbReference>
<feature type="DNA-binding region" description="OmpR/PhoB-type" evidence="6">
    <location>
        <begin position="1"/>
        <end position="91"/>
    </location>
</feature>
<keyword evidence="5" id="KW-0804">Transcription</keyword>
<reference evidence="9 10" key="1">
    <citation type="submission" date="2024-09" db="EMBL/GenBank/DDBJ databases">
        <authorList>
            <person name="Sun Q."/>
            <person name="Mori K."/>
        </authorList>
    </citation>
    <scope>NUCLEOTIDE SEQUENCE [LARGE SCALE GENOMIC DNA]</scope>
    <source>
        <strain evidence="9 10">JCM 4362</strain>
    </source>
</reference>
<keyword evidence="2" id="KW-0902">Two-component regulatory system</keyword>
<comment type="caution">
    <text evidence="9">The sequence shown here is derived from an EMBL/GenBank/DDBJ whole genome shotgun (WGS) entry which is preliminary data.</text>
</comment>
<dbReference type="EMBL" id="JBHMCR010000019">
    <property type="protein sequence ID" value="MFB9524133.1"/>
    <property type="molecule type" value="Genomic_DNA"/>
</dbReference>
<keyword evidence="10" id="KW-1185">Reference proteome</keyword>
<evidence type="ECO:0000256" key="3">
    <source>
        <dbReference type="ARBA" id="ARBA00023015"/>
    </source>
</evidence>
<evidence type="ECO:0000256" key="6">
    <source>
        <dbReference type="PROSITE-ProRule" id="PRU01091"/>
    </source>
</evidence>
<dbReference type="Gene3D" id="1.25.40.10">
    <property type="entry name" value="Tetratricopeptide repeat domain"/>
    <property type="match status" value="1"/>
</dbReference>
<evidence type="ECO:0000256" key="4">
    <source>
        <dbReference type="ARBA" id="ARBA00023125"/>
    </source>
</evidence>
<dbReference type="PANTHER" id="PTHR35807">
    <property type="entry name" value="TRANSCRIPTIONAL REGULATOR REDD-RELATED"/>
    <property type="match status" value="1"/>
</dbReference>
<dbReference type="InterPro" id="IPR027417">
    <property type="entry name" value="P-loop_NTPase"/>
</dbReference>
<dbReference type="InterPro" id="IPR036388">
    <property type="entry name" value="WH-like_DNA-bd_sf"/>
</dbReference>
<evidence type="ECO:0000313" key="10">
    <source>
        <dbReference type="Proteomes" id="UP001589718"/>
    </source>
</evidence>
<dbReference type="SUPFAM" id="SSF52540">
    <property type="entry name" value="P-loop containing nucleoside triphosphate hydrolases"/>
    <property type="match status" value="1"/>
</dbReference>
<comment type="similarity">
    <text evidence="1">Belongs to the AfsR/DnrI/RedD regulatory family.</text>
</comment>
<dbReference type="CDD" id="cd15831">
    <property type="entry name" value="BTAD"/>
    <property type="match status" value="1"/>
</dbReference>
<gene>
    <name evidence="9" type="ORF">ACFFTU_29745</name>
</gene>
<evidence type="ECO:0000256" key="7">
    <source>
        <dbReference type="SAM" id="MobiDB-lite"/>
    </source>
</evidence>
<dbReference type="SMART" id="SM01043">
    <property type="entry name" value="BTAD"/>
    <property type="match status" value="1"/>
</dbReference>
<evidence type="ECO:0000259" key="8">
    <source>
        <dbReference type="PROSITE" id="PS51755"/>
    </source>
</evidence>
<dbReference type="Proteomes" id="UP001589718">
    <property type="component" value="Unassembled WGS sequence"/>
</dbReference>
<evidence type="ECO:0000256" key="2">
    <source>
        <dbReference type="ARBA" id="ARBA00023012"/>
    </source>
</evidence>
<dbReference type="SUPFAM" id="SSF46894">
    <property type="entry name" value="C-terminal effector domain of the bipartite response regulators"/>
    <property type="match status" value="1"/>
</dbReference>
<dbReference type="InterPro" id="IPR005158">
    <property type="entry name" value="BTAD"/>
</dbReference>
<evidence type="ECO:0000256" key="1">
    <source>
        <dbReference type="ARBA" id="ARBA00005820"/>
    </source>
</evidence>
<dbReference type="InterPro" id="IPR051677">
    <property type="entry name" value="AfsR-DnrI-RedD_regulator"/>
</dbReference>
<feature type="region of interest" description="Disordered" evidence="7">
    <location>
        <begin position="245"/>
        <end position="300"/>
    </location>
</feature>
<dbReference type="PROSITE" id="PS51755">
    <property type="entry name" value="OMPR_PHOB"/>
    <property type="match status" value="1"/>
</dbReference>
<dbReference type="InterPro" id="IPR016032">
    <property type="entry name" value="Sig_transdc_resp-reg_C-effctor"/>
</dbReference>
<sequence>MEFQVLGTLEACEDGVPVPLRGMRRQRLLALLLLHANRVVPLRVLVEELWEDPPHSARQQVHNAVRDLRRALAGASDVALVTVDAGYRLQVPADAVDAHRFTDRVRAADAADREGRTGEAVRLLQDAVGLWRGEAWAGIDCPSVVAAAIRLGEQRLAAVETLMELRLRLGESATLVGDLYELVAEHPLRENLRGSLMTALHRSGRQADALRVYEEARRFLTEELGLVPGPRLRRLHAEVLADESCRGDAASGPDGPCAVGESTAEAGPGGSAGPDTPSGPAEHTASAPAPSGGGNCLPHSIADFTGRAGELARLDGMTAAGRSAGGTPVMVAIDGMGGVGKTTLAVRFAHRVAARYPDGQFYVDLRGYHPTQEPLPAREALGVLLRASGLEPVRIPEGLAERSALWRARLAGRRCLVVLDDAANSEHVAPLLPGVGDTLVLVTGRRRLTALDGALPLHLDVLPRADAETLFRRIAGERRTAPEPARTAQAVELCGRLPLAVRIAATRLRDRPAWTLADLIGRLSGTDGRIRFLRTADRDLMAVLRVSYERLPAAQRRLGRQLGLRPAPTCDVAQAAALTGLPDEEVERCFETLVEDNLVQEVAPARYALHRLLRDCALTLPLPAAG</sequence>
<dbReference type="PRINTS" id="PR00364">
    <property type="entry name" value="DISEASERSIST"/>
</dbReference>
<protein>
    <submittedName>
        <fullName evidence="9">BTAD domain-containing putative transcriptional regulator</fullName>
    </submittedName>
</protein>
<evidence type="ECO:0000313" key="9">
    <source>
        <dbReference type="EMBL" id="MFB9524133.1"/>
    </source>
</evidence>